<keyword evidence="5" id="KW-0539">Nucleus</keyword>
<dbReference type="InterPro" id="IPR013088">
    <property type="entry name" value="Znf_NHR/GATA"/>
</dbReference>
<dbReference type="Pfam" id="PF00320">
    <property type="entry name" value="GATA"/>
    <property type="match status" value="2"/>
</dbReference>
<reference evidence="9 10" key="1">
    <citation type="journal article" date="2023" name="BMC Biol.">
        <title>The compact genome of the sponge Oopsacas minuta (Hexactinellida) is lacking key metazoan core genes.</title>
        <authorList>
            <person name="Santini S."/>
            <person name="Schenkelaars Q."/>
            <person name="Jourda C."/>
            <person name="Duchesne M."/>
            <person name="Belahbib H."/>
            <person name="Rocher C."/>
            <person name="Selva M."/>
            <person name="Riesgo A."/>
            <person name="Vervoort M."/>
            <person name="Leys S.P."/>
            <person name="Kodjabachian L."/>
            <person name="Le Bivic A."/>
            <person name="Borchiellini C."/>
            <person name="Claverie J.M."/>
            <person name="Renard E."/>
        </authorList>
    </citation>
    <scope>NUCLEOTIDE SEQUENCE [LARGE SCALE GENOMIC DNA]</scope>
    <source>
        <strain evidence="9">SPO-2</strain>
    </source>
</reference>
<keyword evidence="4" id="KW-0862">Zinc</keyword>
<dbReference type="EMBL" id="JAKMXF010000044">
    <property type="protein sequence ID" value="KAI6659933.1"/>
    <property type="molecule type" value="Genomic_DNA"/>
</dbReference>
<dbReference type="PROSITE" id="PS50114">
    <property type="entry name" value="GATA_ZN_FINGER_2"/>
    <property type="match status" value="2"/>
</dbReference>
<comment type="subcellular location">
    <subcellularLocation>
        <location evidence="1">Nucleus</location>
    </subcellularLocation>
</comment>
<dbReference type="CDD" id="cd00202">
    <property type="entry name" value="ZnF_GATA"/>
    <property type="match status" value="2"/>
</dbReference>
<evidence type="ECO:0000256" key="5">
    <source>
        <dbReference type="ARBA" id="ARBA00023242"/>
    </source>
</evidence>
<keyword evidence="10" id="KW-1185">Reference proteome</keyword>
<evidence type="ECO:0000256" key="4">
    <source>
        <dbReference type="ARBA" id="ARBA00022833"/>
    </source>
</evidence>
<dbReference type="GO" id="GO:0000978">
    <property type="term" value="F:RNA polymerase II cis-regulatory region sequence-specific DNA binding"/>
    <property type="evidence" value="ECO:0007669"/>
    <property type="project" value="TreeGrafter"/>
</dbReference>
<name>A0AAV7KGC0_9METZ</name>
<keyword evidence="3 6" id="KW-0863">Zinc-finger</keyword>
<dbReference type="GO" id="GO:0005634">
    <property type="term" value="C:nucleus"/>
    <property type="evidence" value="ECO:0007669"/>
    <property type="project" value="UniProtKB-SubCell"/>
</dbReference>
<proteinExistence type="predicted"/>
<evidence type="ECO:0000256" key="6">
    <source>
        <dbReference type="PROSITE-ProRule" id="PRU00094"/>
    </source>
</evidence>
<evidence type="ECO:0000256" key="1">
    <source>
        <dbReference type="ARBA" id="ARBA00004123"/>
    </source>
</evidence>
<evidence type="ECO:0000313" key="10">
    <source>
        <dbReference type="Proteomes" id="UP001165289"/>
    </source>
</evidence>
<accession>A0AAV7KGC0</accession>
<feature type="domain" description="GATA-type" evidence="8">
    <location>
        <begin position="157"/>
        <end position="211"/>
    </location>
</feature>
<gene>
    <name evidence="9" type="ORF">LOD99_14273</name>
</gene>
<feature type="region of interest" description="Disordered" evidence="7">
    <location>
        <begin position="1"/>
        <end position="25"/>
    </location>
</feature>
<dbReference type="Proteomes" id="UP001165289">
    <property type="component" value="Unassembled WGS sequence"/>
</dbReference>
<dbReference type="PANTHER" id="PTHR10071:SF281">
    <property type="entry name" value="BOX A-BINDING FACTOR-RELATED"/>
    <property type="match status" value="1"/>
</dbReference>
<sequence>MESPCAANPITQTSPTSQPPLSVPIDSLSRPQAFFPTVNIVNYIQTPPASMSESPSMTNPNPTCLDRHNAQWQHYLSQGETTESPVYAPSSNTIPQFWYNTVPSYNYPLTSPVHQHSLENDLMKKSFEGESIKSQLPHDQQFSCFNGLGPGLVKLDYALTRACTNCGAMYAPLWRKNIDGNYLCNACGLYKRSNGIDRPAQRKKKSTTPSRRQGIACSNCGTTVTSLWRRKEGQVVCNACGLYYKLHSVDRPLSMKKPCIRTRNRRPGGNKGKKGGILPTTPLLGQNQIISPLNGHVAASAFANHMPLFTCPQEEHMVDPNCQPTSSPYLKTDLSGRLKLPLHFPGVVHQFQHEGVNLGEGITAINPVSPMDYKPNFSLQYDINN</sequence>
<evidence type="ECO:0000259" key="8">
    <source>
        <dbReference type="PROSITE" id="PS50114"/>
    </source>
</evidence>
<dbReference type="GO" id="GO:0000122">
    <property type="term" value="P:negative regulation of transcription by RNA polymerase II"/>
    <property type="evidence" value="ECO:0007669"/>
    <property type="project" value="TreeGrafter"/>
</dbReference>
<evidence type="ECO:0000256" key="3">
    <source>
        <dbReference type="ARBA" id="ARBA00022771"/>
    </source>
</evidence>
<evidence type="ECO:0000313" key="9">
    <source>
        <dbReference type="EMBL" id="KAI6659933.1"/>
    </source>
</evidence>
<keyword evidence="2" id="KW-0479">Metal-binding</keyword>
<dbReference type="PANTHER" id="PTHR10071">
    <property type="entry name" value="TRANSCRIPTION FACTOR GATA FAMILY MEMBER"/>
    <property type="match status" value="1"/>
</dbReference>
<feature type="domain" description="GATA-type" evidence="8">
    <location>
        <begin position="211"/>
        <end position="263"/>
    </location>
</feature>
<dbReference type="InterPro" id="IPR039355">
    <property type="entry name" value="Transcription_factor_GATA"/>
</dbReference>
<protein>
    <submittedName>
        <fullName evidence="9">GATA-binding factor A isoform X2</fullName>
    </submittedName>
</protein>
<dbReference type="PRINTS" id="PR00619">
    <property type="entry name" value="GATAZNFINGER"/>
</dbReference>
<dbReference type="GO" id="GO:0045944">
    <property type="term" value="P:positive regulation of transcription by RNA polymerase II"/>
    <property type="evidence" value="ECO:0007669"/>
    <property type="project" value="TreeGrafter"/>
</dbReference>
<dbReference type="SUPFAM" id="SSF57716">
    <property type="entry name" value="Glucocorticoid receptor-like (DNA-binding domain)"/>
    <property type="match status" value="2"/>
</dbReference>
<comment type="caution">
    <text evidence="9">The sequence shown here is derived from an EMBL/GenBank/DDBJ whole genome shotgun (WGS) entry which is preliminary data.</text>
</comment>
<dbReference type="GO" id="GO:0008270">
    <property type="term" value="F:zinc ion binding"/>
    <property type="evidence" value="ECO:0007669"/>
    <property type="project" value="UniProtKB-KW"/>
</dbReference>
<organism evidence="9 10">
    <name type="scientific">Oopsacas minuta</name>
    <dbReference type="NCBI Taxonomy" id="111878"/>
    <lineage>
        <taxon>Eukaryota</taxon>
        <taxon>Metazoa</taxon>
        <taxon>Porifera</taxon>
        <taxon>Hexactinellida</taxon>
        <taxon>Hexasterophora</taxon>
        <taxon>Lyssacinosida</taxon>
        <taxon>Leucopsacidae</taxon>
        <taxon>Oopsacas</taxon>
    </lineage>
</organism>
<evidence type="ECO:0000256" key="2">
    <source>
        <dbReference type="ARBA" id="ARBA00022723"/>
    </source>
</evidence>
<dbReference type="Gene3D" id="3.30.50.10">
    <property type="entry name" value="Erythroid Transcription Factor GATA-1, subunit A"/>
    <property type="match status" value="2"/>
</dbReference>
<dbReference type="SMART" id="SM00401">
    <property type="entry name" value="ZnF_GATA"/>
    <property type="match status" value="2"/>
</dbReference>
<dbReference type="GO" id="GO:0000981">
    <property type="term" value="F:DNA-binding transcription factor activity, RNA polymerase II-specific"/>
    <property type="evidence" value="ECO:0007669"/>
    <property type="project" value="TreeGrafter"/>
</dbReference>
<evidence type="ECO:0000256" key="7">
    <source>
        <dbReference type="SAM" id="MobiDB-lite"/>
    </source>
</evidence>
<dbReference type="GO" id="GO:0045165">
    <property type="term" value="P:cell fate commitment"/>
    <property type="evidence" value="ECO:0007669"/>
    <property type="project" value="TreeGrafter"/>
</dbReference>
<dbReference type="AlphaFoldDB" id="A0AAV7KGC0"/>
<dbReference type="InterPro" id="IPR000679">
    <property type="entry name" value="Znf_GATA"/>
</dbReference>